<proteinExistence type="predicted"/>
<evidence type="ECO:0000256" key="3">
    <source>
        <dbReference type="ARBA" id="ARBA00022827"/>
    </source>
</evidence>
<sequence length="528" mass="57236">MFTRGLTLRPPPPTTDGAAMPASPRETVPTTVDTEVAVVGGGPVGMLVARELALLGVGTTVYEKLPTPSPVSKASTLHARTAQLLHRRGILDAVQPGPPARRDERGRIRFHFGALFDLDLSRVVDEGPAMIASPQAWAQEVFAGHARTLGARIERDSELTAIHQECDHVRLRLRETSGNTRTVTARWVVGADGARSAVRRLSGIAFTGTPATVSALMGEVRLLDPWNAPSGWQRTPHGWTLLWVSPSGRSRVCTYDFRGPHPDRHSPVTLDELREEVARIAGREVPMDSPAWLTRFSDAALQAETYRHGRVLLAGDAAHVHFPAGGQGVNLGLQDAFNLCWKLAAHLRGGAPADLLDTYQAERHPDAAAVLHNVRAQVALMDPAPRTDALRELFAELMHFDEVNDHLSSMITGTSLVYDMGLRRDAPLVGRLAPDVTLKTAEGTTTLAGLLHAARPVLLDLGDHAGLREASAPWHDRVNVVTATTDEPLGTTALLVRPDGYTAWSGRGDRRDGPELRDSLTRWFGPAR</sequence>
<dbReference type="PRINTS" id="PR00420">
    <property type="entry name" value="RNGMNOXGNASE"/>
</dbReference>
<gene>
    <name evidence="6" type="ORF">SSGG_02113</name>
</gene>
<dbReference type="PANTHER" id="PTHR43004:SF19">
    <property type="entry name" value="BINDING MONOOXYGENASE, PUTATIVE (JCVI)-RELATED"/>
    <property type="match status" value="1"/>
</dbReference>
<dbReference type="GO" id="GO:0016709">
    <property type="term" value="F:oxidoreductase activity, acting on paired donors, with incorporation or reduction of molecular oxygen, NAD(P)H as one donor, and incorporation of one atom of oxygen"/>
    <property type="evidence" value="ECO:0007669"/>
    <property type="project" value="UniProtKB-ARBA"/>
</dbReference>
<dbReference type="GO" id="GO:0071949">
    <property type="term" value="F:FAD binding"/>
    <property type="evidence" value="ECO:0007669"/>
    <property type="project" value="InterPro"/>
</dbReference>
<dbReference type="Pfam" id="PF01494">
    <property type="entry name" value="FAD_binding_3"/>
    <property type="match status" value="1"/>
</dbReference>
<name>D6AEM1_STRFL</name>
<evidence type="ECO:0000259" key="5">
    <source>
        <dbReference type="Pfam" id="PF01494"/>
    </source>
</evidence>
<dbReference type="Pfam" id="PF21274">
    <property type="entry name" value="Rng_hyd_C"/>
    <property type="match status" value="1"/>
</dbReference>
<dbReference type="SUPFAM" id="SSF51905">
    <property type="entry name" value="FAD/NAD(P)-binding domain"/>
    <property type="match status" value="1"/>
</dbReference>
<feature type="domain" description="FAD-binding" evidence="5">
    <location>
        <begin position="33"/>
        <end position="373"/>
    </location>
</feature>
<feature type="region of interest" description="Disordered" evidence="4">
    <location>
        <begin position="1"/>
        <end position="28"/>
    </location>
</feature>
<organism evidence="6 7">
    <name type="scientific">Streptomyces filamentosus NRRL 15998</name>
    <dbReference type="NCBI Taxonomy" id="457431"/>
    <lineage>
        <taxon>Bacteria</taxon>
        <taxon>Bacillati</taxon>
        <taxon>Actinomycetota</taxon>
        <taxon>Actinomycetes</taxon>
        <taxon>Kitasatosporales</taxon>
        <taxon>Streptomycetaceae</taxon>
        <taxon>Streptomyces</taxon>
    </lineage>
</organism>
<evidence type="ECO:0000313" key="7">
    <source>
        <dbReference type="Proteomes" id="UP000003986"/>
    </source>
</evidence>
<evidence type="ECO:0000256" key="4">
    <source>
        <dbReference type="SAM" id="MobiDB-lite"/>
    </source>
</evidence>
<dbReference type="InterPro" id="IPR036188">
    <property type="entry name" value="FAD/NAD-bd_sf"/>
</dbReference>
<keyword evidence="3" id="KW-0274">FAD</keyword>
<protein>
    <submittedName>
        <fullName evidence="6">Oxygenase</fullName>
    </submittedName>
</protein>
<dbReference type="InterPro" id="IPR002938">
    <property type="entry name" value="FAD-bd"/>
</dbReference>
<dbReference type="InterPro" id="IPR050641">
    <property type="entry name" value="RIFMO-like"/>
</dbReference>
<dbReference type="Gene3D" id="3.40.30.120">
    <property type="match status" value="1"/>
</dbReference>
<dbReference type="EMBL" id="DS999644">
    <property type="protein sequence ID" value="EFE74747.2"/>
    <property type="molecule type" value="Genomic_DNA"/>
</dbReference>
<dbReference type="AlphaFoldDB" id="D6AEM1"/>
<dbReference type="Gene3D" id="3.50.50.60">
    <property type="entry name" value="FAD/NAD(P)-binding domain"/>
    <property type="match status" value="1"/>
</dbReference>
<comment type="cofactor">
    <cofactor evidence="1">
        <name>FAD</name>
        <dbReference type="ChEBI" id="CHEBI:57692"/>
    </cofactor>
</comment>
<evidence type="ECO:0000313" key="6">
    <source>
        <dbReference type="EMBL" id="EFE74747.2"/>
    </source>
</evidence>
<accession>D6AEM1</accession>
<keyword evidence="2" id="KW-0285">Flavoprotein</keyword>
<dbReference type="Proteomes" id="UP000003986">
    <property type="component" value="Unassembled WGS sequence"/>
</dbReference>
<evidence type="ECO:0000256" key="1">
    <source>
        <dbReference type="ARBA" id="ARBA00001974"/>
    </source>
</evidence>
<reference evidence="7" key="2">
    <citation type="submission" date="2008-12" db="EMBL/GenBank/DDBJ databases">
        <title>Annotation of Streptomyces roseosporus strain NRRL 15998.</title>
        <authorList>
            <consortium name="The Broad Institute Genome Sequencing Platform"/>
            <consortium name="Broad Institute Microbial Sequencing Center"/>
            <person name="Fischbach M."/>
            <person name="Ward D."/>
            <person name="Young S."/>
            <person name="Kodira C.D."/>
            <person name="Zeng Q."/>
            <person name="Koehrsen M."/>
            <person name="Godfrey P."/>
            <person name="Alvarado L."/>
            <person name="Berlin A.M."/>
            <person name="Borenstein D."/>
            <person name="Chen Z."/>
            <person name="Engels R."/>
            <person name="Freedman E."/>
            <person name="Gellesch M."/>
            <person name="Goldberg J."/>
            <person name="Griggs A."/>
            <person name="Gujja S."/>
            <person name="Heiman D.I."/>
            <person name="Hepburn T.A."/>
            <person name="Howarth C."/>
            <person name="Jen D."/>
            <person name="Larson L."/>
            <person name="Lewis B."/>
            <person name="Mehta T."/>
            <person name="Park D."/>
            <person name="Pearson M."/>
            <person name="Roberts A."/>
            <person name="Saif S."/>
            <person name="Shea T.D."/>
            <person name="Shenoy N."/>
            <person name="Sisk P."/>
            <person name="Stolte C."/>
            <person name="Sykes S.N."/>
            <person name="Walk T."/>
            <person name="White J."/>
            <person name="Yandava C."/>
            <person name="Straight P."/>
            <person name="Clardy J."/>
            <person name="Hung D."/>
            <person name="Kolter R."/>
            <person name="Mekalanos J."/>
            <person name="Walker S."/>
            <person name="Walsh C.T."/>
            <person name="Wieland B.L.C."/>
            <person name="Ilzarbe M."/>
            <person name="Galagan J."/>
            <person name="Nusbaum C."/>
            <person name="Birren B."/>
        </authorList>
    </citation>
    <scope>NUCLEOTIDE SEQUENCE [LARGE SCALE GENOMIC DNA]</scope>
    <source>
        <strain evidence="7">NRRL 15998</strain>
    </source>
</reference>
<reference evidence="7" key="1">
    <citation type="submission" date="2008-10" db="EMBL/GenBank/DDBJ databases">
        <authorList>
            <person name="Molnar K."/>
        </authorList>
    </citation>
    <scope>NUCLEOTIDE SEQUENCE [LARGE SCALE GENOMIC DNA]</scope>
    <source>
        <strain evidence="7">NRRL 15998</strain>
    </source>
</reference>
<dbReference type="PANTHER" id="PTHR43004">
    <property type="entry name" value="TRK SYSTEM POTASSIUM UPTAKE PROTEIN"/>
    <property type="match status" value="1"/>
</dbReference>
<evidence type="ECO:0000256" key="2">
    <source>
        <dbReference type="ARBA" id="ARBA00022630"/>
    </source>
</evidence>
<dbReference type="Gene3D" id="3.30.70.2450">
    <property type="match status" value="1"/>
</dbReference>